<protein>
    <recommendedName>
        <fullName evidence="3">LysR substrate-binding domain-containing protein</fullName>
    </recommendedName>
</protein>
<accession>A0ABU3IBD6</accession>
<evidence type="ECO:0000313" key="2">
    <source>
        <dbReference type="Proteomes" id="UP001247542"/>
    </source>
</evidence>
<gene>
    <name evidence="1" type="ORF">QS713_06405</name>
</gene>
<proteinExistence type="predicted"/>
<keyword evidence="2" id="KW-1185">Reference proteome</keyword>
<dbReference type="Proteomes" id="UP001247542">
    <property type="component" value="Unassembled WGS sequence"/>
</dbReference>
<name>A0ABU3IBD6_9ACTO</name>
<dbReference type="EMBL" id="JASXSX010000001">
    <property type="protein sequence ID" value="MDT3767694.1"/>
    <property type="molecule type" value="Genomic_DNA"/>
</dbReference>
<evidence type="ECO:0000313" key="1">
    <source>
        <dbReference type="EMBL" id="MDT3767694.1"/>
    </source>
</evidence>
<organism evidence="1 2">
    <name type="scientific">Gleimia hominis</name>
    <dbReference type="NCBI Taxonomy" id="595468"/>
    <lineage>
        <taxon>Bacteria</taxon>
        <taxon>Bacillati</taxon>
        <taxon>Actinomycetota</taxon>
        <taxon>Actinomycetes</taxon>
        <taxon>Actinomycetales</taxon>
        <taxon>Actinomycetaceae</taxon>
        <taxon>Gleimia</taxon>
    </lineage>
</organism>
<sequence length="161" mass="17324">MCSTNPAAYYAHLVPGRIDVLDRVGFMFLRDMARGGPAVQLHRMIVAQDCLTTPVLRARTLGVLVPRGWAISHWSAAWVHWHVGSALPLHVAGPQRRLADDELVPHQRSIEGTVDANLPGAVQSRSQTFVDLAQLGALEELLDSGVVSVRSACATTSGRAG</sequence>
<comment type="caution">
    <text evidence="1">The sequence shown here is derived from an EMBL/GenBank/DDBJ whole genome shotgun (WGS) entry which is preliminary data.</text>
</comment>
<reference evidence="1 2" key="1">
    <citation type="submission" date="2023-06" db="EMBL/GenBank/DDBJ databases">
        <title>Draft genome sequence of Gleimia hominis type strain CCUG 57540T.</title>
        <authorList>
            <person name="Salva-Serra F."/>
            <person name="Cardew S."/>
            <person name="Jensie Markopoulos S."/>
            <person name="Ohlen M."/>
            <person name="Inganas E."/>
            <person name="Svensson-Stadler L."/>
            <person name="Moore E.R.B."/>
        </authorList>
    </citation>
    <scope>NUCLEOTIDE SEQUENCE [LARGE SCALE GENOMIC DNA]</scope>
    <source>
        <strain evidence="1 2">CCUG 57540</strain>
    </source>
</reference>
<evidence type="ECO:0008006" key="3">
    <source>
        <dbReference type="Google" id="ProtNLM"/>
    </source>
</evidence>
<dbReference type="RefSeq" id="WP_313273486.1">
    <property type="nucleotide sequence ID" value="NZ_JASXSX010000001.1"/>
</dbReference>